<evidence type="ECO:0000313" key="4">
    <source>
        <dbReference type="Proteomes" id="UP000094385"/>
    </source>
</evidence>
<dbReference type="OrthoDB" id="1932312at2759"/>
<protein>
    <recommendedName>
        <fullName evidence="5">LisH domain-containing protein</fullName>
    </recommendedName>
</protein>
<dbReference type="EMBL" id="KV454302">
    <property type="protein sequence ID" value="ODQ69791.1"/>
    <property type="molecule type" value="Genomic_DNA"/>
</dbReference>
<dbReference type="InterPro" id="IPR006594">
    <property type="entry name" value="LisH"/>
</dbReference>
<dbReference type="AlphaFoldDB" id="A0A1E3PWK5"/>
<dbReference type="PANTHER" id="PTHR19848">
    <property type="entry name" value="WD40 REPEAT PROTEIN"/>
    <property type="match status" value="1"/>
</dbReference>
<accession>A0A1E3PWK5</accession>
<sequence>MPSRDNVHVLVARYLRDNGYNNTLDAFKEELGLEDDMIPSDHSITLESIIEQKRLFDLSQELVAVTLADNEEDKWHVPYPEFKSILRKSPESNILFVSVANLSISTDDLSSDFRRPCIITTAADRSLRIFDFYTFELLKVYTHLHSSPILTLLVLNESILLTGGMDGRLVVSNPATGDVITQLKDHTKYLVRIACSNDRRYVATAGYDKKVNAYSIENPGSDEPTFRFNKIGTISFPTSPEAIVFVTPEQETTIESTPPRLIVSRRDSTFLYYYKLFPVLSEAARHNLNPDSNSWVSFCAMDIILDPMQSKFLAVATSTVPHMRFMMLQSGVDTILKNAFTKAPQDAYSTPRICWRPHGSGVWCNGDDGIIRGIELSTGNVVVELRHHEGKVKAMFAGIIDGREVLVTVGEYSADVLGGFDKTIAVWEIEKR</sequence>
<evidence type="ECO:0000313" key="3">
    <source>
        <dbReference type="EMBL" id="ODQ69791.1"/>
    </source>
</evidence>
<dbReference type="InterPro" id="IPR036322">
    <property type="entry name" value="WD40_repeat_dom_sf"/>
</dbReference>
<evidence type="ECO:0000256" key="2">
    <source>
        <dbReference type="ARBA" id="ARBA00022737"/>
    </source>
</evidence>
<keyword evidence="4" id="KW-1185">Reference proteome</keyword>
<dbReference type="SMART" id="SM00667">
    <property type="entry name" value="LisH"/>
    <property type="match status" value="1"/>
</dbReference>
<dbReference type="InterPro" id="IPR015943">
    <property type="entry name" value="WD40/YVTN_repeat-like_dom_sf"/>
</dbReference>
<dbReference type="SMART" id="SM00320">
    <property type="entry name" value="WD40"/>
    <property type="match status" value="4"/>
</dbReference>
<dbReference type="Gene3D" id="2.130.10.10">
    <property type="entry name" value="YVTN repeat-like/Quinoprotein amine dehydrogenase"/>
    <property type="match status" value="1"/>
</dbReference>
<dbReference type="SUPFAM" id="SSF50978">
    <property type="entry name" value="WD40 repeat-like"/>
    <property type="match status" value="1"/>
</dbReference>
<dbReference type="Proteomes" id="UP000094385">
    <property type="component" value="Unassembled WGS sequence"/>
</dbReference>
<keyword evidence="2" id="KW-0677">Repeat</keyword>
<dbReference type="Pfam" id="PF00400">
    <property type="entry name" value="WD40"/>
    <property type="match status" value="1"/>
</dbReference>
<gene>
    <name evidence="3" type="ORF">LIPSTDRAFT_66043</name>
</gene>
<evidence type="ECO:0008006" key="5">
    <source>
        <dbReference type="Google" id="ProtNLM"/>
    </source>
</evidence>
<reference evidence="3 4" key="1">
    <citation type="journal article" date="2016" name="Proc. Natl. Acad. Sci. U.S.A.">
        <title>Comparative genomics of biotechnologically important yeasts.</title>
        <authorList>
            <person name="Riley R."/>
            <person name="Haridas S."/>
            <person name="Wolfe K.H."/>
            <person name="Lopes M.R."/>
            <person name="Hittinger C.T."/>
            <person name="Goeker M."/>
            <person name="Salamov A.A."/>
            <person name="Wisecaver J.H."/>
            <person name="Long T.M."/>
            <person name="Calvey C.H."/>
            <person name="Aerts A.L."/>
            <person name="Barry K.W."/>
            <person name="Choi C."/>
            <person name="Clum A."/>
            <person name="Coughlan A.Y."/>
            <person name="Deshpande S."/>
            <person name="Douglass A.P."/>
            <person name="Hanson S.J."/>
            <person name="Klenk H.-P."/>
            <person name="LaButti K.M."/>
            <person name="Lapidus A."/>
            <person name="Lindquist E.A."/>
            <person name="Lipzen A.M."/>
            <person name="Meier-Kolthoff J.P."/>
            <person name="Ohm R.A."/>
            <person name="Otillar R.P."/>
            <person name="Pangilinan J.L."/>
            <person name="Peng Y."/>
            <person name="Rokas A."/>
            <person name="Rosa C.A."/>
            <person name="Scheuner C."/>
            <person name="Sibirny A.A."/>
            <person name="Slot J.C."/>
            <person name="Stielow J.B."/>
            <person name="Sun H."/>
            <person name="Kurtzman C.P."/>
            <person name="Blackwell M."/>
            <person name="Grigoriev I.V."/>
            <person name="Jeffries T.W."/>
        </authorList>
    </citation>
    <scope>NUCLEOTIDE SEQUENCE [LARGE SCALE GENOMIC DNA]</scope>
    <source>
        <strain evidence="3 4">NRRL Y-11557</strain>
    </source>
</reference>
<evidence type="ECO:0000256" key="1">
    <source>
        <dbReference type="ARBA" id="ARBA00022574"/>
    </source>
</evidence>
<name>A0A1E3PWK5_LIPST</name>
<dbReference type="STRING" id="675824.A0A1E3PWK5"/>
<keyword evidence="1" id="KW-0853">WD repeat</keyword>
<proteinExistence type="predicted"/>
<dbReference type="InterPro" id="IPR001680">
    <property type="entry name" value="WD40_rpt"/>
</dbReference>
<dbReference type="PROSITE" id="PS50896">
    <property type="entry name" value="LISH"/>
    <property type="match status" value="1"/>
</dbReference>
<dbReference type="PANTHER" id="PTHR19848:SF8">
    <property type="entry name" value="F-BOX AND WD REPEAT DOMAIN CONTAINING 7"/>
    <property type="match status" value="1"/>
</dbReference>
<organism evidence="3 4">
    <name type="scientific">Lipomyces starkeyi NRRL Y-11557</name>
    <dbReference type="NCBI Taxonomy" id="675824"/>
    <lineage>
        <taxon>Eukaryota</taxon>
        <taxon>Fungi</taxon>
        <taxon>Dikarya</taxon>
        <taxon>Ascomycota</taxon>
        <taxon>Saccharomycotina</taxon>
        <taxon>Lipomycetes</taxon>
        <taxon>Lipomycetales</taxon>
        <taxon>Lipomycetaceae</taxon>
        <taxon>Lipomyces</taxon>
    </lineage>
</organism>